<protein>
    <submittedName>
        <fullName evidence="2">Uncharacterized protein</fullName>
    </submittedName>
</protein>
<accession>A0A6J7WIK2</accession>
<feature type="region of interest" description="Disordered" evidence="1">
    <location>
        <begin position="68"/>
        <end position="88"/>
    </location>
</feature>
<organism evidence="2">
    <name type="scientific">uncultured Caudovirales phage</name>
    <dbReference type="NCBI Taxonomy" id="2100421"/>
    <lineage>
        <taxon>Viruses</taxon>
        <taxon>Duplodnaviria</taxon>
        <taxon>Heunggongvirae</taxon>
        <taxon>Uroviricota</taxon>
        <taxon>Caudoviricetes</taxon>
        <taxon>Peduoviridae</taxon>
        <taxon>Maltschvirus</taxon>
        <taxon>Maltschvirus maltsch</taxon>
    </lineage>
</organism>
<gene>
    <name evidence="2" type="ORF">UFOVP177_37</name>
</gene>
<evidence type="ECO:0000313" key="2">
    <source>
        <dbReference type="EMBL" id="CAB5194811.1"/>
    </source>
</evidence>
<proteinExistence type="predicted"/>
<sequence>MYGISIDGQDFWFEAEEVELMEMDEDGIVWKYDREAAVWMYFDEDADEWLLYDENNFDPFTRSLFRQPDSTLPSTASNQHEPEQQQASNVIALPLQQLL</sequence>
<dbReference type="EMBL" id="LR798223">
    <property type="protein sequence ID" value="CAB5194811.1"/>
    <property type="molecule type" value="Genomic_DNA"/>
</dbReference>
<reference evidence="2" key="1">
    <citation type="submission" date="2020-05" db="EMBL/GenBank/DDBJ databases">
        <authorList>
            <person name="Chiriac C."/>
            <person name="Salcher M."/>
            <person name="Ghai R."/>
            <person name="Kavagutti S V."/>
        </authorList>
    </citation>
    <scope>NUCLEOTIDE SEQUENCE</scope>
</reference>
<name>A0A6J7WIK2_9CAUD</name>
<evidence type="ECO:0000256" key="1">
    <source>
        <dbReference type="SAM" id="MobiDB-lite"/>
    </source>
</evidence>